<organism evidence="1 2">
    <name type="scientific">Fasciolopsis buskii</name>
    <dbReference type="NCBI Taxonomy" id="27845"/>
    <lineage>
        <taxon>Eukaryota</taxon>
        <taxon>Metazoa</taxon>
        <taxon>Spiralia</taxon>
        <taxon>Lophotrochozoa</taxon>
        <taxon>Platyhelminthes</taxon>
        <taxon>Trematoda</taxon>
        <taxon>Digenea</taxon>
        <taxon>Plagiorchiida</taxon>
        <taxon>Echinostomata</taxon>
        <taxon>Echinostomatoidea</taxon>
        <taxon>Fasciolidae</taxon>
        <taxon>Fasciolopsis</taxon>
    </lineage>
</organism>
<evidence type="ECO:0000313" key="1">
    <source>
        <dbReference type="EMBL" id="KAA0199793.1"/>
    </source>
</evidence>
<sequence length="141" mass="15825">MPVNGEIESQLDTGASVIPMSLNVLPNIVCPPKDSWFIIWNGPRVHLEEEAMLQVTELKNGSSSILNFPMPDKGYVPTLGLVVSINRISNNLNIFLLDLAKRREAFIDKHKAETRIWSEQQKSAFDRLERLVLTALALAND</sequence>
<accession>A0A8E0S5J7</accession>
<evidence type="ECO:0000313" key="2">
    <source>
        <dbReference type="Proteomes" id="UP000728185"/>
    </source>
</evidence>
<comment type="caution">
    <text evidence="1">The sequence shown here is derived from an EMBL/GenBank/DDBJ whole genome shotgun (WGS) entry which is preliminary data.</text>
</comment>
<proteinExistence type="predicted"/>
<dbReference type="Proteomes" id="UP000728185">
    <property type="component" value="Unassembled WGS sequence"/>
</dbReference>
<dbReference type="AlphaFoldDB" id="A0A8E0S5J7"/>
<dbReference type="EMBL" id="LUCM01000914">
    <property type="protein sequence ID" value="KAA0199793.1"/>
    <property type="molecule type" value="Genomic_DNA"/>
</dbReference>
<protein>
    <submittedName>
        <fullName evidence="1">Uncharacterized protein</fullName>
    </submittedName>
</protein>
<gene>
    <name evidence="1" type="ORF">FBUS_08632</name>
</gene>
<keyword evidence="2" id="KW-1185">Reference proteome</keyword>
<reference evidence="1" key="1">
    <citation type="submission" date="2019-05" db="EMBL/GenBank/DDBJ databases">
        <title>Annotation for the trematode Fasciolopsis buski.</title>
        <authorList>
            <person name="Choi Y.-J."/>
        </authorList>
    </citation>
    <scope>NUCLEOTIDE SEQUENCE</scope>
    <source>
        <strain evidence="1">HT</strain>
        <tissue evidence="1">Whole worm</tissue>
    </source>
</reference>
<name>A0A8E0S5J7_9TREM</name>